<evidence type="ECO:0000256" key="1">
    <source>
        <dbReference type="SAM" id="SignalP"/>
    </source>
</evidence>
<comment type="caution">
    <text evidence="2">The sequence shown here is derived from an EMBL/GenBank/DDBJ whole genome shotgun (WGS) entry which is preliminary data.</text>
</comment>
<feature type="signal peptide" evidence="1">
    <location>
        <begin position="1"/>
        <end position="29"/>
    </location>
</feature>
<evidence type="ECO:0000313" key="2">
    <source>
        <dbReference type="EMBL" id="GGA97272.1"/>
    </source>
</evidence>
<evidence type="ECO:0000313" key="3">
    <source>
        <dbReference type="Proteomes" id="UP000607559"/>
    </source>
</evidence>
<reference evidence="2" key="2">
    <citation type="submission" date="2020-09" db="EMBL/GenBank/DDBJ databases">
        <authorList>
            <person name="Sun Q."/>
            <person name="Zhou Y."/>
        </authorList>
    </citation>
    <scope>NUCLEOTIDE SEQUENCE</scope>
    <source>
        <strain evidence="2">CGMCC 1.15448</strain>
    </source>
</reference>
<proteinExistence type="predicted"/>
<keyword evidence="1" id="KW-0732">Signal</keyword>
<reference evidence="2" key="1">
    <citation type="journal article" date="2014" name="Int. J. Syst. Evol. Microbiol.">
        <title>Complete genome sequence of Corynebacterium casei LMG S-19264T (=DSM 44701T), isolated from a smear-ripened cheese.</title>
        <authorList>
            <consortium name="US DOE Joint Genome Institute (JGI-PGF)"/>
            <person name="Walter F."/>
            <person name="Albersmeier A."/>
            <person name="Kalinowski J."/>
            <person name="Ruckert C."/>
        </authorList>
    </citation>
    <scope>NUCLEOTIDE SEQUENCE</scope>
    <source>
        <strain evidence="2">CGMCC 1.15448</strain>
    </source>
</reference>
<dbReference type="EMBL" id="BMJC01000002">
    <property type="protein sequence ID" value="GGA97272.1"/>
    <property type="molecule type" value="Genomic_DNA"/>
</dbReference>
<dbReference type="Proteomes" id="UP000607559">
    <property type="component" value="Unassembled WGS sequence"/>
</dbReference>
<gene>
    <name evidence="2" type="ORF">GCM10011511_20770</name>
</gene>
<dbReference type="RefSeq" id="WP_188931239.1">
    <property type="nucleotide sequence ID" value="NZ_BMJC01000002.1"/>
</dbReference>
<dbReference type="AlphaFoldDB" id="A0A8J2XT98"/>
<name>A0A8J2XT98_9BACT</name>
<organism evidence="2 3">
    <name type="scientific">Puia dinghuensis</name>
    <dbReference type="NCBI Taxonomy" id="1792502"/>
    <lineage>
        <taxon>Bacteria</taxon>
        <taxon>Pseudomonadati</taxon>
        <taxon>Bacteroidota</taxon>
        <taxon>Chitinophagia</taxon>
        <taxon>Chitinophagales</taxon>
        <taxon>Chitinophagaceae</taxon>
        <taxon>Puia</taxon>
    </lineage>
</organism>
<accession>A0A8J2XT98</accession>
<feature type="chain" id="PRO_5035271145" evidence="1">
    <location>
        <begin position="30"/>
        <end position="343"/>
    </location>
</feature>
<sequence>MKKPTVILVLTAALHLAAAANTPAPAGHAANTPVATAQSDTTAWPQADLSNGFLHARFYLPDARTGYYRSTRFDWSGVMPVLEYQGHTYFGQWFPQYDPTINDAIMGPVESFWPLGYDQAQPGGIFVQIGVGILTRPDTARYNQFRYYPIRYPGNWYVTRAPGAIEFRHDLATPGYSYIYIKNITLTPGKPQMVITHTLKNTGQNTIETDVFDHNFFVIDTQTVAPGRVLKLPFPITTEQPRGMGELADVRGDSIVILQPFAAKQSVYAIIHGYNDKADDYDFRLEEHRTGAAVRIRCDRPLARLAFWASVKTLCPEPFIHIKIAPGELFTWTLTYDFYTLTP</sequence>
<keyword evidence="3" id="KW-1185">Reference proteome</keyword>
<protein>
    <submittedName>
        <fullName evidence="2">Uncharacterized protein</fullName>
    </submittedName>
</protein>